<dbReference type="Proteomes" id="UP000799118">
    <property type="component" value="Unassembled WGS sequence"/>
</dbReference>
<reference evidence="1" key="1">
    <citation type="journal article" date="2019" name="Environ. Microbiol.">
        <title>Fungal ecological strategies reflected in gene transcription - a case study of two litter decomposers.</title>
        <authorList>
            <person name="Barbi F."/>
            <person name="Kohler A."/>
            <person name="Barry K."/>
            <person name="Baskaran P."/>
            <person name="Daum C."/>
            <person name="Fauchery L."/>
            <person name="Ihrmark K."/>
            <person name="Kuo A."/>
            <person name="LaButti K."/>
            <person name="Lipzen A."/>
            <person name="Morin E."/>
            <person name="Grigoriev I.V."/>
            <person name="Henrissat B."/>
            <person name="Lindahl B."/>
            <person name="Martin F."/>
        </authorList>
    </citation>
    <scope>NUCLEOTIDE SEQUENCE</scope>
    <source>
        <strain evidence="1">JB14</strain>
    </source>
</reference>
<evidence type="ECO:0000313" key="1">
    <source>
        <dbReference type="EMBL" id="KAE9388962.1"/>
    </source>
</evidence>
<sequence>MDMQWDCHYRYPLQVSAFSIQKWLFDITARHIGAVDSILQGVMEQKTRLHEVSLNTFLGEANPRETLALESLSHAQNAYASAYL</sequence>
<accession>A0A6A4GT39</accession>
<keyword evidence="2" id="KW-1185">Reference proteome</keyword>
<organism evidence="1 2">
    <name type="scientific">Gymnopus androsaceus JB14</name>
    <dbReference type="NCBI Taxonomy" id="1447944"/>
    <lineage>
        <taxon>Eukaryota</taxon>
        <taxon>Fungi</taxon>
        <taxon>Dikarya</taxon>
        <taxon>Basidiomycota</taxon>
        <taxon>Agaricomycotina</taxon>
        <taxon>Agaricomycetes</taxon>
        <taxon>Agaricomycetidae</taxon>
        <taxon>Agaricales</taxon>
        <taxon>Marasmiineae</taxon>
        <taxon>Omphalotaceae</taxon>
        <taxon>Gymnopus</taxon>
    </lineage>
</organism>
<evidence type="ECO:0000313" key="2">
    <source>
        <dbReference type="Proteomes" id="UP000799118"/>
    </source>
</evidence>
<dbReference type="AlphaFoldDB" id="A0A6A4GT39"/>
<dbReference type="OrthoDB" id="5424500at2759"/>
<proteinExistence type="predicted"/>
<name>A0A6A4GT39_9AGAR</name>
<dbReference type="EMBL" id="ML769718">
    <property type="protein sequence ID" value="KAE9388962.1"/>
    <property type="molecule type" value="Genomic_DNA"/>
</dbReference>
<protein>
    <submittedName>
        <fullName evidence="1">Uncharacterized protein</fullName>
    </submittedName>
</protein>
<gene>
    <name evidence="1" type="ORF">BT96DRAFT_1003723</name>
</gene>